<dbReference type="EMBL" id="BSEC01000001">
    <property type="protein sequence ID" value="GLI92996.1"/>
    <property type="molecule type" value="Genomic_DNA"/>
</dbReference>
<gene>
    <name evidence="1" type="ORF">LMG27198_19880</name>
</gene>
<dbReference type="Proteomes" id="UP001144323">
    <property type="component" value="Unassembled WGS sequence"/>
</dbReference>
<proteinExistence type="predicted"/>
<dbReference type="RefSeq" id="WP_281802550.1">
    <property type="nucleotide sequence ID" value="NZ_BSEC01000001.1"/>
</dbReference>
<sequence>MAEPVTSAVMLGLGVAGSAVSAGSTLMGGNAQADALSTQADVLDMTRFNRLLAGKYKAQELNQAADTTLAASQREAMDFSRNKDLLLSKARAAAGSGASDTSVINTMAGIEQQGEFQKAIALFGGLDRSAGLKWEAENALAEAQNNDLATTYQANMMRYNAKLGRRTAAMNAAGTLLSGAGSAFGKYGGEVFGIPKSAVEASEARLKAAQVYGDAAYKELLRRNDQLERWNERPIRWG</sequence>
<comment type="caution">
    <text evidence="1">The sequence shown here is derived from an EMBL/GenBank/DDBJ whole genome shotgun (WGS) entry which is preliminary data.</text>
</comment>
<keyword evidence="2" id="KW-1185">Reference proteome</keyword>
<accession>A0A9W6GTY6</accession>
<protein>
    <submittedName>
        <fullName evidence="1">Uncharacterized protein</fullName>
    </submittedName>
</protein>
<dbReference type="AlphaFoldDB" id="A0A9W6GTY6"/>
<reference evidence="1" key="1">
    <citation type="journal article" date="2023" name="Int. J. Syst. Evol. Microbiol.">
        <title>Methylocystis iwaonis sp. nov., a type II methane-oxidizing bacterium from surface soil of a rice paddy field in Japan, and emended description of the genus Methylocystis (ex Whittenbury et al. 1970) Bowman et al. 1993.</title>
        <authorList>
            <person name="Kaise H."/>
            <person name="Sawadogo J.B."/>
            <person name="Alam M.S."/>
            <person name="Ueno C."/>
            <person name="Dianou D."/>
            <person name="Shinjo R."/>
            <person name="Asakawa S."/>
        </authorList>
    </citation>
    <scope>NUCLEOTIDE SEQUENCE</scope>
    <source>
        <strain evidence="1">LMG27198</strain>
    </source>
</reference>
<evidence type="ECO:0000313" key="2">
    <source>
        <dbReference type="Proteomes" id="UP001144323"/>
    </source>
</evidence>
<name>A0A9W6GTY6_9HYPH</name>
<organism evidence="1 2">
    <name type="scientific">Methylocystis echinoides</name>
    <dbReference type="NCBI Taxonomy" id="29468"/>
    <lineage>
        <taxon>Bacteria</taxon>
        <taxon>Pseudomonadati</taxon>
        <taxon>Pseudomonadota</taxon>
        <taxon>Alphaproteobacteria</taxon>
        <taxon>Hyphomicrobiales</taxon>
        <taxon>Methylocystaceae</taxon>
        <taxon>Methylocystis</taxon>
    </lineage>
</organism>
<evidence type="ECO:0000313" key="1">
    <source>
        <dbReference type="EMBL" id="GLI92996.1"/>
    </source>
</evidence>